<evidence type="ECO:0008006" key="4">
    <source>
        <dbReference type="Google" id="ProtNLM"/>
    </source>
</evidence>
<dbReference type="EMBL" id="JAWZYT010001209">
    <property type="protein sequence ID" value="KAK4314584.1"/>
    <property type="molecule type" value="Genomic_DNA"/>
</dbReference>
<dbReference type="GO" id="GO:0006979">
    <property type="term" value="P:response to oxidative stress"/>
    <property type="evidence" value="ECO:0007669"/>
    <property type="project" value="InterPro"/>
</dbReference>
<dbReference type="AlphaFoldDB" id="A0AAE1UDE3"/>
<name>A0AAE1UDE3_9EUCA</name>
<organism evidence="2 3">
    <name type="scientific">Petrolisthes manimaculis</name>
    <dbReference type="NCBI Taxonomy" id="1843537"/>
    <lineage>
        <taxon>Eukaryota</taxon>
        <taxon>Metazoa</taxon>
        <taxon>Ecdysozoa</taxon>
        <taxon>Arthropoda</taxon>
        <taxon>Crustacea</taxon>
        <taxon>Multicrustacea</taxon>
        <taxon>Malacostraca</taxon>
        <taxon>Eumalacostraca</taxon>
        <taxon>Eucarida</taxon>
        <taxon>Decapoda</taxon>
        <taxon>Pleocyemata</taxon>
        <taxon>Anomura</taxon>
        <taxon>Galatheoidea</taxon>
        <taxon>Porcellanidae</taxon>
        <taxon>Petrolisthes</taxon>
    </lineage>
</organism>
<dbReference type="InterPro" id="IPR037120">
    <property type="entry name" value="Haem_peroxidase_sf_animal"/>
</dbReference>
<accession>A0AAE1UDE3</accession>
<keyword evidence="3" id="KW-1185">Reference proteome</keyword>
<dbReference type="GO" id="GO:0020037">
    <property type="term" value="F:heme binding"/>
    <property type="evidence" value="ECO:0007669"/>
    <property type="project" value="InterPro"/>
</dbReference>
<evidence type="ECO:0000313" key="2">
    <source>
        <dbReference type="EMBL" id="KAK4314584.1"/>
    </source>
</evidence>
<sequence length="75" mass="8783">MIGVRWIIRCVCVFYTLGVHCHDDIPDSYVEKQRYDGWYNNLAHPNWGSAESVLTRFCISVCKLHVVFITFIDCK</sequence>
<dbReference type="SUPFAM" id="SSF48113">
    <property type="entry name" value="Heme-dependent peroxidases"/>
    <property type="match status" value="1"/>
</dbReference>
<keyword evidence="1" id="KW-0732">Signal</keyword>
<protein>
    <recommendedName>
        <fullName evidence="4">Secreted protein</fullName>
    </recommendedName>
</protein>
<dbReference type="Gene3D" id="1.10.640.10">
    <property type="entry name" value="Haem peroxidase domain superfamily, animal type"/>
    <property type="match status" value="1"/>
</dbReference>
<gene>
    <name evidence="2" type="ORF">Pmani_014125</name>
</gene>
<evidence type="ECO:0000313" key="3">
    <source>
        <dbReference type="Proteomes" id="UP001292094"/>
    </source>
</evidence>
<dbReference type="InterPro" id="IPR010255">
    <property type="entry name" value="Haem_peroxidase_sf"/>
</dbReference>
<comment type="caution">
    <text evidence="2">The sequence shown here is derived from an EMBL/GenBank/DDBJ whole genome shotgun (WGS) entry which is preliminary data.</text>
</comment>
<evidence type="ECO:0000256" key="1">
    <source>
        <dbReference type="SAM" id="SignalP"/>
    </source>
</evidence>
<proteinExistence type="predicted"/>
<feature type="chain" id="PRO_5042094597" description="Secreted protein" evidence="1">
    <location>
        <begin position="22"/>
        <end position="75"/>
    </location>
</feature>
<feature type="signal peptide" evidence="1">
    <location>
        <begin position="1"/>
        <end position="21"/>
    </location>
</feature>
<reference evidence="2" key="1">
    <citation type="submission" date="2023-11" db="EMBL/GenBank/DDBJ databases">
        <title>Genome assemblies of two species of porcelain crab, Petrolisthes cinctipes and Petrolisthes manimaculis (Anomura: Porcellanidae).</title>
        <authorList>
            <person name="Angst P."/>
        </authorList>
    </citation>
    <scope>NUCLEOTIDE SEQUENCE</scope>
    <source>
        <strain evidence="2">PB745_02</strain>
        <tissue evidence="2">Gill</tissue>
    </source>
</reference>
<dbReference type="GO" id="GO:0004601">
    <property type="term" value="F:peroxidase activity"/>
    <property type="evidence" value="ECO:0007669"/>
    <property type="project" value="InterPro"/>
</dbReference>
<dbReference type="Proteomes" id="UP001292094">
    <property type="component" value="Unassembled WGS sequence"/>
</dbReference>